<feature type="repeat" description="ANK" evidence="3">
    <location>
        <begin position="481"/>
        <end position="513"/>
    </location>
</feature>
<dbReference type="SUPFAM" id="SSF48403">
    <property type="entry name" value="Ankyrin repeat"/>
    <property type="match status" value="1"/>
</dbReference>
<feature type="compositionally biased region" description="Low complexity" evidence="4">
    <location>
        <begin position="225"/>
        <end position="248"/>
    </location>
</feature>
<dbReference type="InterPro" id="IPR002110">
    <property type="entry name" value="Ankyrin_rpt"/>
</dbReference>
<dbReference type="PANTHER" id="PTHR24166">
    <property type="entry name" value="ROLLING PEBBLES, ISOFORM B"/>
    <property type="match status" value="1"/>
</dbReference>
<feature type="compositionally biased region" description="Low complexity" evidence="4">
    <location>
        <begin position="391"/>
        <end position="416"/>
    </location>
</feature>
<reference evidence="5" key="1">
    <citation type="submission" date="2022-11" db="EMBL/GenBank/DDBJ databases">
        <authorList>
            <person name="Petersen C."/>
        </authorList>
    </citation>
    <scope>NUCLEOTIDE SEQUENCE</scope>
    <source>
        <strain evidence="5">IBT 19713</strain>
    </source>
</reference>
<evidence type="ECO:0008006" key="7">
    <source>
        <dbReference type="Google" id="ProtNLM"/>
    </source>
</evidence>
<organism evidence="5 6">
    <name type="scientific">Penicillium chermesinum</name>
    <dbReference type="NCBI Taxonomy" id="63820"/>
    <lineage>
        <taxon>Eukaryota</taxon>
        <taxon>Fungi</taxon>
        <taxon>Dikarya</taxon>
        <taxon>Ascomycota</taxon>
        <taxon>Pezizomycotina</taxon>
        <taxon>Eurotiomycetes</taxon>
        <taxon>Eurotiomycetidae</taxon>
        <taxon>Eurotiales</taxon>
        <taxon>Aspergillaceae</taxon>
        <taxon>Penicillium</taxon>
    </lineage>
</organism>
<feature type="region of interest" description="Disordered" evidence="4">
    <location>
        <begin position="308"/>
        <end position="426"/>
    </location>
</feature>
<feature type="compositionally biased region" description="Low complexity" evidence="4">
    <location>
        <begin position="337"/>
        <end position="357"/>
    </location>
</feature>
<feature type="compositionally biased region" description="Polar residues" evidence="4">
    <location>
        <begin position="318"/>
        <end position="329"/>
    </location>
</feature>
<dbReference type="PROSITE" id="PS50297">
    <property type="entry name" value="ANK_REP_REGION"/>
    <property type="match status" value="4"/>
</dbReference>
<dbReference type="Gene3D" id="1.25.40.20">
    <property type="entry name" value="Ankyrin repeat-containing domain"/>
    <property type="match status" value="1"/>
</dbReference>
<dbReference type="SMART" id="SM00248">
    <property type="entry name" value="ANK"/>
    <property type="match status" value="6"/>
</dbReference>
<feature type="region of interest" description="Disordered" evidence="4">
    <location>
        <begin position="206"/>
        <end position="250"/>
    </location>
</feature>
<dbReference type="Proteomes" id="UP001150941">
    <property type="component" value="Unassembled WGS sequence"/>
</dbReference>
<comment type="caution">
    <text evidence="5">The sequence shown here is derived from an EMBL/GenBank/DDBJ whole genome shotgun (WGS) entry which is preliminary data.</text>
</comment>
<feature type="repeat" description="ANK" evidence="3">
    <location>
        <begin position="614"/>
        <end position="646"/>
    </location>
</feature>
<evidence type="ECO:0000313" key="6">
    <source>
        <dbReference type="Proteomes" id="UP001150941"/>
    </source>
</evidence>
<proteinExistence type="predicted"/>
<feature type="compositionally biased region" description="Low complexity" evidence="4">
    <location>
        <begin position="308"/>
        <end position="317"/>
    </location>
</feature>
<dbReference type="Pfam" id="PF00023">
    <property type="entry name" value="Ank"/>
    <property type="match status" value="1"/>
</dbReference>
<dbReference type="PROSITE" id="PS50088">
    <property type="entry name" value="ANK_REPEAT"/>
    <property type="match status" value="4"/>
</dbReference>
<dbReference type="EMBL" id="JAPQKS010000002">
    <property type="protein sequence ID" value="KAJ5246295.1"/>
    <property type="molecule type" value="Genomic_DNA"/>
</dbReference>
<feature type="repeat" description="ANK" evidence="3">
    <location>
        <begin position="514"/>
        <end position="546"/>
    </location>
</feature>
<evidence type="ECO:0000256" key="4">
    <source>
        <dbReference type="SAM" id="MobiDB-lite"/>
    </source>
</evidence>
<dbReference type="PRINTS" id="PR01415">
    <property type="entry name" value="ANKYRIN"/>
</dbReference>
<sequence>MPLPSYRGVTSKAEAELGSLLDALDLAALYFEECEVSINPGTQKKLALFTAILLDLAKLQKGCSAKDAEEEVGEDISALVSDITFGVTVMSAEMMMYIPPPDPEDVLGVIAISSPGALTRRDRSSQNNLNQRLQRYIVDLCTGERKANAITTVFDRSVPAKKAWEGLARELESIDIPRTQSTRERDMIIMTLYKAAMDERLLKNVVFKPSRPESRAPSPKTVPRSSQTDRMSLSSTSSPTSTSSIKEASTAESIPIPVAVEIMDRDSNVKTTVPLEGISPGDKTSLVELAELSFNVFDKNLFGDFSSASSIAPRSPSLDASPTSPTMPSSRAPRRTSVASSKRPSVSSKKPSISSVPEHPSRNSSDSDRAVPPHRKASSAHGSTGKRTRHASIAESSAESQAESITSTPSASAKPSTPQPTQPFQVIGTSIRSKRPSLMSRMKFKMTNNKDEFSQLIKNGGPFAVKCALDKGASVHTENSSGQTGLITAAAYGHDDIIVLLLEHGASIDAMGPSGETALSVAASKGYDDIVQLLLLHGADPNSGAHSTGKTALSQAAALGHYNAVRILLNFGADPNALCASDDTALTHAAVNDRLKVAQLLLERGAIPDKTGYTGKTPLWRTVHKGSLRMIKLLLENGADPNRKDIRQQSPLVLAIQQGRTDVIGLFYQFGYGSGEGFARSSTIPVNGDLEFMRDGVSHRLSIFNN</sequence>
<keyword evidence="1" id="KW-0677">Repeat</keyword>
<dbReference type="PANTHER" id="PTHR24166:SF47">
    <property type="entry name" value="M-PHASE PHOSPHOPROTEIN 8"/>
    <property type="match status" value="1"/>
</dbReference>
<evidence type="ECO:0000256" key="1">
    <source>
        <dbReference type="ARBA" id="ARBA00022737"/>
    </source>
</evidence>
<keyword evidence="2 3" id="KW-0040">ANK repeat</keyword>
<name>A0A9W9TWM3_9EURO</name>
<feature type="compositionally biased region" description="Basic and acidic residues" evidence="4">
    <location>
        <begin position="359"/>
        <end position="371"/>
    </location>
</feature>
<dbReference type="RefSeq" id="XP_058333716.1">
    <property type="nucleotide sequence ID" value="XM_058470575.1"/>
</dbReference>
<reference evidence="5" key="2">
    <citation type="journal article" date="2023" name="IMA Fungus">
        <title>Comparative genomic study of the Penicillium genus elucidates a diverse pangenome and 15 lateral gene transfer events.</title>
        <authorList>
            <person name="Petersen C."/>
            <person name="Sorensen T."/>
            <person name="Nielsen M.R."/>
            <person name="Sondergaard T.E."/>
            <person name="Sorensen J.L."/>
            <person name="Fitzpatrick D.A."/>
            <person name="Frisvad J.C."/>
            <person name="Nielsen K.L."/>
        </authorList>
    </citation>
    <scope>NUCLEOTIDE SEQUENCE</scope>
    <source>
        <strain evidence="5">IBT 19713</strain>
    </source>
</reference>
<feature type="repeat" description="ANK" evidence="3">
    <location>
        <begin position="548"/>
        <end position="580"/>
    </location>
</feature>
<dbReference type="OrthoDB" id="20872at2759"/>
<dbReference type="Pfam" id="PF12796">
    <property type="entry name" value="Ank_2"/>
    <property type="match status" value="2"/>
</dbReference>
<dbReference type="InterPro" id="IPR050889">
    <property type="entry name" value="Dendritic_Spine_Reg/Scaffold"/>
</dbReference>
<protein>
    <recommendedName>
        <fullName evidence="7">Ankyrin repeat protein</fullName>
    </recommendedName>
</protein>
<evidence type="ECO:0000256" key="3">
    <source>
        <dbReference type="PROSITE-ProRule" id="PRU00023"/>
    </source>
</evidence>
<dbReference type="AlphaFoldDB" id="A0A9W9TWM3"/>
<keyword evidence="6" id="KW-1185">Reference proteome</keyword>
<accession>A0A9W9TWM3</accession>
<dbReference type="GeneID" id="83197878"/>
<dbReference type="InterPro" id="IPR036770">
    <property type="entry name" value="Ankyrin_rpt-contain_sf"/>
</dbReference>
<feature type="compositionally biased region" description="Basic residues" evidence="4">
    <location>
        <begin position="372"/>
        <end position="390"/>
    </location>
</feature>
<evidence type="ECO:0000256" key="2">
    <source>
        <dbReference type="ARBA" id="ARBA00023043"/>
    </source>
</evidence>
<gene>
    <name evidence="5" type="ORF">N7468_001278</name>
</gene>
<evidence type="ECO:0000313" key="5">
    <source>
        <dbReference type="EMBL" id="KAJ5246295.1"/>
    </source>
</evidence>